<dbReference type="Proteomes" id="UP001529514">
    <property type="component" value="Chromosome"/>
</dbReference>
<dbReference type="InterPro" id="IPR003458">
    <property type="entry name" value="Phage_T4_Gp38_tail_assem"/>
</dbReference>
<evidence type="ECO:0008006" key="3">
    <source>
        <dbReference type="Google" id="ProtNLM"/>
    </source>
</evidence>
<reference evidence="1 2" key="1">
    <citation type="submission" date="2023-10" db="EMBL/GenBank/DDBJ databases">
        <title>Xenorhabdus taiwanensis sp. nov., a symbiotic bacterium associated with the entomopathogenic nematode Steinernema taiwanensis.</title>
        <authorList>
            <person name="Tseng C.T."/>
            <person name="Shu H.Y."/>
            <person name="Chen M.H."/>
            <person name="Fang Y.J."/>
            <person name="Wu T.L."/>
            <person name="Lin Y.C."/>
            <person name="Huang C.J."/>
        </authorList>
    </citation>
    <scope>NUCLEOTIDE SEQUENCE [LARGE SCALE GENOMIC DNA]</scope>
    <source>
        <strain evidence="1 2">TCT-1</strain>
    </source>
</reference>
<dbReference type="Pfam" id="PF14348">
    <property type="entry name" value="DtrJ-like"/>
    <property type="match status" value="1"/>
</dbReference>
<keyword evidence="2" id="KW-1185">Reference proteome</keyword>
<dbReference type="EMBL" id="AP028978">
    <property type="protein sequence ID" value="BET96826.1"/>
    <property type="molecule type" value="Genomic_DNA"/>
</dbReference>
<organism evidence="1 2">
    <name type="scientific">Xenorhabdus taiwanensis</name>
    <dbReference type="NCBI Taxonomy" id="3085177"/>
    <lineage>
        <taxon>Bacteria</taxon>
        <taxon>Pseudomonadati</taxon>
        <taxon>Pseudomonadota</taxon>
        <taxon>Gammaproteobacteria</taxon>
        <taxon>Enterobacterales</taxon>
        <taxon>Morganellaceae</taxon>
        <taxon>Xenorhabdus</taxon>
    </lineage>
</organism>
<evidence type="ECO:0000313" key="1">
    <source>
        <dbReference type="EMBL" id="BET96826.1"/>
    </source>
</evidence>
<sequence>MTFLWPDEGASHSQTMMKMELQFLSTEFTQSLLLPNPAQTVSTWLFVATLEAWKKYNVLVNRVEPEKPEWPEKPRV</sequence>
<dbReference type="InterPro" id="IPR022266">
    <property type="entry name" value="DtrJ-like"/>
</dbReference>
<accession>A0ABM8JVU4</accession>
<protein>
    <recommendedName>
        <fullName evidence="3">Tail fiber assembly protein</fullName>
    </recommendedName>
</protein>
<gene>
    <name evidence="1" type="ORF">TCT1_17470</name>
</gene>
<name>A0ABM8JVU4_9GAMM</name>
<evidence type="ECO:0000313" key="2">
    <source>
        <dbReference type="Proteomes" id="UP001529514"/>
    </source>
</evidence>
<proteinExistence type="predicted"/>
<dbReference type="Pfam" id="PF02413">
    <property type="entry name" value="Caudo_TAP"/>
    <property type="match status" value="1"/>
</dbReference>